<dbReference type="PANTHER" id="PTHR12526:SF630">
    <property type="entry name" value="GLYCOSYLTRANSFERASE"/>
    <property type="match status" value="1"/>
</dbReference>
<keyword evidence="3" id="KW-0808">Transferase</keyword>
<proteinExistence type="predicted"/>
<dbReference type="PANTHER" id="PTHR12526">
    <property type="entry name" value="GLYCOSYLTRANSFERASE"/>
    <property type="match status" value="1"/>
</dbReference>
<dbReference type="HOGENOM" id="CLU_009583_2_5_5"/>
<dbReference type="Pfam" id="PF13439">
    <property type="entry name" value="Glyco_transf_4"/>
    <property type="match status" value="1"/>
</dbReference>
<sequence length="374" mass="40593">MSRIRVLHTLCRIHSGGVEQRRILLAQALGQDRYEHAVICQEADGPIPGVLRDAGWTIHEIGLAHSILDPAWHARAHAIARAFQPDIAHGAVYEGEALACSIGLRIPRVKVVMEETSDPVDRRWTGNALMRAMCMRADACIGVSPKVTGYLRETLRIPQRKIHLINNAVPSVPPPSLARMAEMRARLGISEGDVIIGSVGRVDGNKRFSDIIRALPMIRSSQPRARLLIVGDGPDRVMLERLTEELDVTGAVIFAGYQGAPRDYYHLMDVFVLASAHEAFGLVLVEAMLSGVPVVATEVGGIPFVLAEGKAGVLVPAKQHAELANAVIRLLADQSSAQAFSSAGLERALSAFAPERYVAEVAQLYADLVRQERA</sequence>
<dbReference type="Pfam" id="PF00534">
    <property type="entry name" value="Glycos_transf_1"/>
    <property type="match status" value="1"/>
</dbReference>
<dbReference type="eggNOG" id="COG0438">
    <property type="taxonomic scope" value="Bacteria"/>
</dbReference>
<dbReference type="KEGG" id="rva:Rvan_0407"/>
<keyword evidence="4" id="KW-1185">Reference proteome</keyword>
<organism evidence="3 4">
    <name type="scientific">Rhodomicrobium vannielii (strain ATCC 17100 / DSM 162 / LMG 4299 / NCIMB 10020 / ATH 3.1.1)</name>
    <dbReference type="NCBI Taxonomy" id="648757"/>
    <lineage>
        <taxon>Bacteria</taxon>
        <taxon>Pseudomonadati</taxon>
        <taxon>Pseudomonadota</taxon>
        <taxon>Alphaproteobacteria</taxon>
        <taxon>Hyphomicrobiales</taxon>
        <taxon>Hyphomicrobiaceae</taxon>
        <taxon>Rhodomicrobium</taxon>
    </lineage>
</organism>
<dbReference type="AlphaFoldDB" id="E3I868"/>
<feature type="domain" description="Glycosyltransferase subfamily 4-like N-terminal" evidence="2">
    <location>
        <begin position="16"/>
        <end position="169"/>
    </location>
</feature>
<dbReference type="STRING" id="648757.Rvan_0407"/>
<dbReference type="SUPFAM" id="SSF53756">
    <property type="entry name" value="UDP-Glycosyltransferase/glycogen phosphorylase"/>
    <property type="match status" value="1"/>
</dbReference>
<dbReference type="Proteomes" id="UP000001399">
    <property type="component" value="Chromosome"/>
</dbReference>
<evidence type="ECO:0000313" key="3">
    <source>
        <dbReference type="EMBL" id="ADP69693.1"/>
    </source>
</evidence>
<dbReference type="Gene3D" id="3.40.50.2000">
    <property type="entry name" value="Glycogen Phosphorylase B"/>
    <property type="match status" value="2"/>
</dbReference>
<dbReference type="RefSeq" id="WP_013418100.1">
    <property type="nucleotide sequence ID" value="NC_014664.1"/>
</dbReference>
<evidence type="ECO:0000259" key="2">
    <source>
        <dbReference type="Pfam" id="PF13439"/>
    </source>
</evidence>
<dbReference type="InterPro" id="IPR001296">
    <property type="entry name" value="Glyco_trans_1"/>
</dbReference>
<reference evidence="4" key="1">
    <citation type="journal article" date="2011" name="J. Bacteriol.">
        <title>Genome sequences of eight morphologically diverse alphaproteobacteria.</title>
        <authorList>
            <consortium name="US DOE Joint Genome Institute"/>
            <person name="Brown P.J."/>
            <person name="Kysela D.T."/>
            <person name="Buechlein A."/>
            <person name="Hemmerich C."/>
            <person name="Brun Y.V."/>
        </authorList>
    </citation>
    <scope>NUCLEOTIDE SEQUENCE [LARGE SCALE GENOMIC DNA]</scope>
    <source>
        <strain evidence="4">ATCC 17100 / ATH 3.1.1 / DSM 162 / LMG 4299</strain>
    </source>
</reference>
<name>E3I868_RHOVT</name>
<dbReference type="EMBL" id="CP002292">
    <property type="protein sequence ID" value="ADP69693.1"/>
    <property type="molecule type" value="Genomic_DNA"/>
</dbReference>
<dbReference type="OrthoDB" id="9806708at2"/>
<dbReference type="GO" id="GO:0016757">
    <property type="term" value="F:glycosyltransferase activity"/>
    <property type="evidence" value="ECO:0007669"/>
    <property type="project" value="InterPro"/>
</dbReference>
<evidence type="ECO:0000313" key="4">
    <source>
        <dbReference type="Proteomes" id="UP000001399"/>
    </source>
</evidence>
<dbReference type="CDD" id="cd03801">
    <property type="entry name" value="GT4_PimA-like"/>
    <property type="match status" value="1"/>
</dbReference>
<protein>
    <submittedName>
        <fullName evidence="3">Glycosyl transferase group 1</fullName>
    </submittedName>
</protein>
<feature type="domain" description="Glycosyl transferase family 1" evidence="1">
    <location>
        <begin position="182"/>
        <end position="344"/>
    </location>
</feature>
<gene>
    <name evidence="3" type="ordered locus">Rvan_0407</name>
</gene>
<accession>E3I868</accession>
<dbReference type="CAZy" id="GT4">
    <property type="family name" value="Glycosyltransferase Family 4"/>
</dbReference>
<dbReference type="InterPro" id="IPR028098">
    <property type="entry name" value="Glyco_trans_4-like_N"/>
</dbReference>
<evidence type="ECO:0000259" key="1">
    <source>
        <dbReference type="Pfam" id="PF00534"/>
    </source>
</evidence>